<evidence type="ECO:0000313" key="3">
    <source>
        <dbReference type="Proteomes" id="UP000234323"/>
    </source>
</evidence>
<dbReference type="VEuPathDB" id="FungiDB:FUN_017170"/>
<protein>
    <submittedName>
        <fullName evidence="2">Uncharacterized protein</fullName>
    </submittedName>
</protein>
<keyword evidence="3" id="KW-1185">Reference proteome</keyword>
<proteinExistence type="predicted"/>
<evidence type="ECO:0000313" key="2">
    <source>
        <dbReference type="EMBL" id="PKY39849.1"/>
    </source>
</evidence>
<reference evidence="2 3" key="1">
    <citation type="submission" date="2015-10" db="EMBL/GenBank/DDBJ databases">
        <title>Genome analyses suggest a sexual origin of heterokaryosis in a supposedly ancient asexual fungus.</title>
        <authorList>
            <person name="Ropars J."/>
            <person name="Sedzielewska K."/>
            <person name="Noel J."/>
            <person name="Charron P."/>
            <person name="Farinelli L."/>
            <person name="Marton T."/>
            <person name="Kruger M."/>
            <person name="Pelin A."/>
            <person name="Brachmann A."/>
            <person name="Corradi N."/>
        </authorList>
    </citation>
    <scope>NUCLEOTIDE SEQUENCE [LARGE SCALE GENOMIC DNA]</scope>
    <source>
        <strain evidence="2 3">A4</strain>
    </source>
</reference>
<dbReference type="EMBL" id="LLXI01000079">
    <property type="protein sequence ID" value="PKY39849.1"/>
    <property type="molecule type" value="Genomic_DNA"/>
</dbReference>
<comment type="caution">
    <text evidence="2">The sequence shown here is derived from an EMBL/GenBank/DDBJ whole genome shotgun (WGS) entry which is preliminary data.</text>
</comment>
<dbReference type="AlphaFoldDB" id="A0A2I1FZM9"/>
<dbReference type="VEuPathDB" id="FungiDB:RhiirFUN_022503"/>
<accession>A0A2I1FZM9</accession>
<gene>
    <name evidence="2" type="ORF">RhiirA4_528670</name>
</gene>
<evidence type="ECO:0000256" key="1">
    <source>
        <dbReference type="SAM" id="MobiDB-lite"/>
    </source>
</evidence>
<feature type="region of interest" description="Disordered" evidence="1">
    <location>
        <begin position="48"/>
        <end position="79"/>
    </location>
</feature>
<sequence>MEQLSTIYSTTQSVNYPSQNHNWTNTDVISSYKEVCEQLYIRKEKLREEREQEEQKKLRKSSSHSKLSQKAAERSNNVDTGVNIENISIQLKQQEGEPTLSVSYVGNGNELVLPMTLRWKDMDSAEHTPMVNPSSYVNRILSKRRNRRQLRHANTYALMNLIRQLPRQNVNDPFANQIFNGSNFF</sequence>
<dbReference type="VEuPathDB" id="FungiDB:RhiirA1_531373"/>
<name>A0A2I1FZM9_9GLOM</name>
<organism evidence="2 3">
    <name type="scientific">Rhizophagus irregularis</name>
    <dbReference type="NCBI Taxonomy" id="588596"/>
    <lineage>
        <taxon>Eukaryota</taxon>
        <taxon>Fungi</taxon>
        <taxon>Fungi incertae sedis</taxon>
        <taxon>Mucoromycota</taxon>
        <taxon>Glomeromycotina</taxon>
        <taxon>Glomeromycetes</taxon>
        <taxon>Glomerales</taxon>
        <taxon>Glomeraceae</taxon>
        <taxon>Rhizophagus</taxon>
    </lineage>
</organism>
<dbReference type="Proteomes" id="UP000234323">
    <property type="component" value="Unassembled WGS sequence"/>
</dbReference>
<dbReference type="OrthoDB" id="2374767at2759"/>